<name>A0A0F9PDC2_9ZZZZ</name>
<dbReference type="PANTHER" id="PTHR30303:SF0">
    <property type="entry name" value="CARBAMOYL DEHYDRATASE HYPE"/>
    <property type="match status" value="1"/>
</dbReference>
<evidence type="ECO:0000259" key="3">
    <source>
        <dbReference type="Pfam" id="PF02769"/>
    </source>
</evidence>
<dbReference type="NCBIfam" id="TIGR02124">
    <property type="entry name" value="hypE"/>
    <property type="match status" value="1"/>
</dbReference>
<dbReference type="Pfam" id="PF02769">
    <property type="entry name" value="AIRS_C"/>
    <property type="match status" value="1"/>
</dbReference>
<dbReference type="AlphaFoldDB" id="A0A0F9PDC2"/>
<dbReference type="Gene3D" id="3.90.650.10">
    <property type="entry name" value="PurM-like C-terminal domain"/>
    <property type="match status" value="1"/>
</dbReference>
<dbReference type="SUPFAM" id="SSF56042">
    <property type="entry name" value="PurM C-terminal domain-like"/>
    <property type="match status" value="1"/>
</dbReference>
<dbReference type="PIRSF" id="PIRSF005644">
    <property type="entry name" value="Hdrgns_mtr_HypE"/>
    <property type="match status" value="1"/>
</dbReference>
<proteinExistence type="inferred from homology"/>
<dbReference type="InterPro" id="IPR036921">
    <property type="entry name" value="PurM-like_N_sf"/>
</dbReference>
<sequence>MMKKVSLELGSGGRLMRDFIAQHIVKTFKNPFLDELSDSAHLPHQIAFTTDSYVVDPIFFPGGDIGTLCVNGTVNDLIVSGAEPKYISLSLILEEGFSWEDMEKILMSVKKAAKKANVEITTGDTKVVRRGQADKIYINTSGVGTIQAKPAVSKIRPGDNIILTGTLGEHSLAVMLARGDFGLESGVKSDCAPLNFLLPFWKKGVLWMRDITRGGLASVLCELAERIPYSLLIEEEKIPLSRAVRGASELLGIDPFYLACEGRAVVIAPGKRAAGILEEIKRDSLGKKAEIIGHVEDRVGKPGELLLSTSSGGLRLLEPLTSELLPRIC</sequence>
<comment type="similarity">
    <text evidence="1">Belongs to the HypE family.</text>
</comment>
<feature type="domain" description="PurM-like N-terminal" evidence="2">
    <location>
        <begin position="44"/>
        <end position="146"/>
    </location>
</feature>
<dbReference type="Pfam" id="PF00586">
    <property type="entry name" value="AIRS"/>
    <property type="match status" value="1"/>
</dbReference>
<dbReference type="InterPro" id="IPR011854">
    <property type="entry name" value="HypE"/>
</dbReference>
<dbReference type="CDD" id="cd02197">
    <property type="entry name" value="HypE"/>
    <property type="match status" value="1"/>
</dbReference>
<dbReference type="SUPFAM" id="SSF55326">
    <property type="entry name" value="PurM N-terminal domain-like"/>
    <property type="match status" value="1"/>
</dbReference>
<dbReference type="EMBL" id="LAZR01002458">
    <property type="protein sequence ID" value="KKN29790.1"/>
    <property type="molecule type" value="Genomic_DNA"/>
</dbReference>
<dbReference type="InterPro" id="IPR010918">
    <property type="entry name" value="PurM-like_C_dom"/>
</dbReference>
<protein>
    <recommendedName>
        <fullName evidence="5">Hydrogenase expression/formation protein HypE</fullName>
    </recommendedName>
</protein>
<evidence type="ECO:0000313" key="4">
    <source>
        <dbReference type="EMBL" id="KKN29790.1"/>
    </source>
</evidence>
<comment type="caution">
    <text evidence="4">The sequence shown here is derived from an EMBL/GenBank/DDBJ whole genome shotgun (WGS) entry which is preliminary data.</text>
</comment>
<reference evidence="4" key="1">
    <citation type="journal article" date="2015" name="Nature">
        <title>Complex archaea that bridge the gap between prokaryotes and eukaryotes.</title>
        <authorList>
            <person name="Spang A."/>
            <person name="Saw J.H."/>
            <person name="Jorgensen S.L."/>
            <person name="Zaremba-Niedzwiedzka K."/>
            <person name="Martijn J."/>
            <person name="Lind A.E."/>
            <person name="van Eijk R."/>
            <person name="Schleper C."/>
            <person name="Guy L."/>
            <person name="Ettema T.J."/>
        </authorList>
    </citation>
    <scope>NUCLEOTIDE SEQUENCE</scope>
</reference>
<dbReference type="Gene3D" id="3.30.1330.10">
    <property type="entry name" value="PurM-like, N-terminal domain"/>
    <property type="match status" value="1"/>
</dbReference>
<dbReference type="GO" id="GO:0051604">
    <property type="term" value="P:protein maturation"/>
    <property type="evidence" value="ECO:0007669"/>
    <property type="project" value="TreeGrafter"/>
</dbReference>
<evidence type="ECO:0000256" key="1">
    <source>
        <dbReference type="ARBA" id="ARBA00006243"/>
    </source>
</evidence>
<dbReference type="InterPro" id="IPR016188">
    <property type="entry name" value="PurM-like_N"/>
</dbReference>
<evidence type="ECO:0000259" key="2">
    <source>
        <dbReference type="Pfam" id="PF00586"/>
    </source>
</evidence>
<feature type="domain" description="PurM-like C-terminal" evidence="3">
    <location>
        <begin position="156"/>
        <end position="298"/>
    </location>
</feature>
<dbReference type="PANTHER" id="PTHR30303">
    <property type="entry name" value="HYDROGENASE ISOENZYMES FORMATION PROTEIN HYPE"/>
    <property type="match status" value="1"/>
</dbReference>
<accession>A0A0F9PDC2</accession>
<gene>
    <name evidence="4" type="ORF">LCGC14_0840580</name>
</gene>
<dbReference type="InterPro" id="IPR036676">
    <property type="entry name" value="PurM-like_C_sf"/>
</dbReference>
<organism evidence="4">
    <name type="scientific">marine sediment metagenome</name>
    <dbReference type="NCBI Taxonomy" id="412755"/>
    <lineage>
        <taxon>unclassified sequences</taxon>
        <taxon>metagenomes</taxon>
        <taxon>ecological metagenomes</taxon>
    </lineage>
</organism>
<evidence type="ECO:0008006" key="5">
    <source>
        <dbReference type="Google" id="ProtNLM"/>
    </source>
</evidence>